<keyword evidence="5" id="KW-0378">Hydrolase</keyword>
<dbReference type="PANTHER" id="PTHR12147:SF56">
    <property type="entry name" value="AMINOPEPTIDASE YDR415C-RELATED"/>
    <property type="match status" value="1"/>
</dbReference>
<evidence type="ECO:0000256" key="3">
    <source>
        <dbReference type="ARBA" id="ARBA00022723"/>
    </source>
</evidence>
<dbReference type="SUPFAM" id="SSF53187">
    <property type="entry name" value="Zn-dependent exopeptidases"/>
    <property type="match status" value="1"/>
</dbReference>
<organism evidence="9 10">
    <name type="scientific">Alteraurantiacibacter aquimixticola</name>
    <dbReference type="NCBI Taxonomy" id="2489173"/>
    <lineage>
        <taxon>Bacteria</taxon>
        <taxon>Pseudomonadati</taxon>
        <taxon>Pseudomonadota</taxon>
        <taxon>Alphaproteobacteria</taxon>
        <taxon>Sphingomonadales</taxon>
        <taxon>Erythrobacteraceae</taxon>
        <taxon>Alteraurantiacibacter</taxon>
    </lineage>
</organism>
<evidence type="ECO:0000313" key="9">
    <source>
        <dbReference type="EMBL" id="TIX51771.1"/>
    </source>
</evidence>
<accession>A0A4T3F4Q6</accession>
<dbReference type="GO" id="GO:0004177">
    <property type="term" value="F:aminopeptidase activity"/>
    <property type="evidence" value="ECO:0007669"/>
    <property type="project" value="UniProtKB-KW"/>
</dbReference>
<dbReference type="OrthoDB" id="9778250at2"/>
<keyword evidence="6" id="KW-0862">Zinc</keyword>
<keyword evidence="1" id="KW-0031">Aminopeptidase</keyword>
<keyword evidence="2" id="KW-0645">Protease</keyword>
<evidence type="ECO:0000256" key="7">
    <source>
        <dbReference type="SAM" id="SignalP"/>
    </source>
</evidence>
<dbReference type="Gene3D" id="3.50.30.30">
    <property type="match status" value="1"/>
</dbReference>
<comment type="caution">
    <text evidence="9">The sequence shown here is derived from an EMBL/GenBank/DDBJ whole genome shotgun (WGS) entry which is preliminary data.</text>
</comment>
<keyword evidence="3" id="KW-0479">Metal-binding</keyword>
<evidence type="ECO:0000259" key="8">
    <source>
        <dbReference type="Pfam" id="PF04389"/>
    </source>
</evidence>
<dbReference type="GO" id="GO:0006508">
    <property type="term" value="P:proteolysis"/>
    <property type="evidence" value="ECO:0007669"/>
    <property type="project" value="UniProtKB-KW"/>
</dbReference>
<feature type="domain" description="Peptidase M28" evidence="8">
    <location>
        <begin position="291"/>
        <end position="501"/>
    </location>
</feature>
<evidence type="ECO:0000256" key="4">
    <source>
        <dbReference type="ARBA" id="ARBA00022729"/>
    </source>
</evidence>
<dbReference type="InterPro" id="IPR007484">
    <property type="entry name" value="Peptidase_M28"/>
</dbReference>
<evidence type="ECO:0000256" key="1">
    <source>
        <dbReference type="ARBA" id="ARBA00022438"/>
    </source>
</evidence>
<name>A0A4T3F4Q6_9SPHN</name>
<dbReference type="CDD" id="cd04820">
    <property type="entry name" value="PA_M28_1_1"/>
    <property type="match status" value="1"/>
</dbReference>
<keyword evidence="10" id="KW-1185">Reference proteome</keyword>
<dbReference type="Proteomes" id="UP000309389">
    <property type="component" value="Unassembled WGS sequence"/>
</dbReference>
<dbReference type="InterPro" id="IPR046450">
    <property type="entry name" value="PA_dom_sf"/>
</dbReference>
<protein>
    <submittedName>
        <fullName evidence="9">M28 family peptidase</fullName>
    </submittedName>
</protein>
<reference evidence="9 10" key="1">
    <citation type="submission" date="2019-04" db="EMBL/GenBank/DDBJ databases">
        <title>Altererythrobacter aquimixticola sp. nov., isolated from sediment of junction between the ocean and a freshwater spring.</title>
        <authorList>
            <person name="Yoon J.-H."/>
        </authorList>
    </citation>
    <scope>NUCLEOTIDE SEQUENCE [LARGE SCALE GENOMIC DNA]</scope>
    <source>
        <strain evidence="9 10">SSKS-13</strain>
    </source>
</reference>
<feature type="chain" id="PRO_5020974971" evidence="7">
    <location>
        <begin position="24"/>
        <end position="537"/>
    </location>
</feature>
<evidence type="ECO:0000256" key="6">
    <source>
        <dbReference type="ARBA" id="ARBA00022833"/>
    </source>
</evidence>
<dbReference type="Gene3D" id="3.40.630.10">
    <property type="entry name" value="Zn peptidases"/>
    <property type="match status" value="1"/>
</dbReference>
<evidence type="ECO:0000256" key="2">
    <source>
        <dbReference type="ARBA" id="ARBA00022670"/>
    </source>
</evidence>
<sequence>MNRISVAAFGTALSLLLATPALAHEAEVDGDALQRDVTVLSHDNMEGREAGTRGYARAAGYVAGRMAALGLEPAGDDGTYFQAVPMLRVDRAEEGNALAISGMEPLTMWEDFYVTGSSQQESGQLEAELVFIGYGLDLPERDDFDGVDLDGKIALRVYGGPANLNTEEAAHYRSTLAARVAEQGAVGMLLVWTPALSNIYTWERLTGQARHSAGMTWLNGDGTPHSDSPGLLVSGILHPDVSRALLDGLDFDYDDLVAAEMTTEKRFPSFATGRSARIGFASHFTRIDAPNVIGMLPGSDPSLTDEYVVLTAHLDHVGIQPTEEEGDDEIYNGAMDNAVGVSSMIEVARLLAEHPPRRPVLFVALTAEEKGLVGSEYNAANPTVPAEQVVANVNLDMPIASYAFSDVVAFGAERSNMYPQVVAAAEEYGLTLSPDPQPEQGFFTRSDQYSYVKQGVPAVYLDIGFGNGGEAAQGEFLSTHYHQASDEVELVDFAALERFTGANFAIARNIANMDERPEWNAGDFFGETFAAGTGGEH</sequence>
<dbReference type="GO" id="GO:0046872">
    <property type="term" value="F:metal ion binding"/>
    <property type="evidence" value="ECO:0007669"/>
    <property type="project" value="UniProtKB-KW"/>
</dbReference>
<dbReference type="Pfam" id="PF04389">
    <property type="entry name" value="Peptidase_M28"/>
    <property type="match status" value="1"/>
</dbReference>
<feature type="signal peptide" evidence="7">
    <location>
        <begin position="1"/>
        <end position="23"/>
    </location>
</feature>
<dbReference type="EMBL" id="SSHH01000001">
    <property type="protein sequence ID" value="TIX51771.1"/>
    <property type="molecule type" value="Genomic_DNA"/>
</dbReference>
<dbReference type="SUPFAM" id="SSF52025">
    <property type="entry name" value="PA domain"/>
    <property type="match status" value="1"/>
</dbReference>
<dbReference type="InterPro" id="IPR045175">
    <property type="entry name" value="M28_fam"/>
</dbReference>
<proteinExistence type="predicted"/>
<evidence type="ECO:0000313" key="10">
    <source>
        <dbReference type="Proteomes" id="UP000309389"/>
    </source>
</evidence>
<dbReference type="PANTHER" id="PTHR12147">
    <property type="entry name" value="METALLOPEPTIDASE M28 FAMILY MEMBER"/>
    <property type="match status" value="1"/>
</dbReference>
<evidence type="ECO:0000256" key="5">
    <source>
        <dbReference type="ARBA" id="ARBA00022801"/>
    </source>
</evidence>
<dbReference type="RefSeq" id="WP_136692559.1">
    <property type="nucleotide sequence ID" value="NZ_SSHH01000001.1"/>
</dbReference>
<gene>
    <name evidence="9" type="ORF">E5222_04815</name>
</gene>
<dbReference type="GO" id="GO:0008235">
    <property type="term" value="F:metalloexopeptidase activity"/>
    <property type="evidence" value="ECO:0007669"/>
    <property type="project" value="InterPro"/>
</dbReference>
<dbReference type="AlphaFoldDB" id="A0A4T3F4Q6"/>
<keyword evidence="4 7" id="KW-0732">Signal</keyword>